<name>A0A6A6JEY3_WESOR</name>
<organism evidence="12 13">
    <name type="scientific">Westerdykella ornata</name>
    <dbReference type="NCBI Taxonomy" id="318751"/>
    <lineage>
        <taxon>Eukaryota</taxon>
        <taxon>Fungi</taxon>
        <taxon>Dikarya</taxon>
        <taxon>Ascomycota</taxon>
        <taxon>Pezizomycotina</taxon>
        <taxon>Dothideomycetes</taxon>
        <taxon>Pleosporomycetidae</taxon>
        <taxon>Pleosporales</taxon>
        <taxon>Sporormiaceae</taxon>
        <taxon>Westerdykella</taxon>
    </lineage>
</organism>
<dbReference type="SMART" id="SM01057">
    <property type="entry name" value="Carb_anhydrase"/>
    <property type="match status" value="1"/>
</dbReference>
<evidence type="ECO:0000256" key="3">
    <source>
        <dbReference type="ARBA" id="ARBA00010718"/>
    </source>
</evidence>
<evidence type="ECO:0000256" key="8">
    <source>
        <dbReference type="ARBA" id="ARBA00048348"/>
    </source>
</evidence>
<evidence type="ECO:0000259" key="11">
    <source>
        <dbReference type="PROSITE" id="PS51144"/>
    </source>
</evidence>
<reference evidence="12" key="1">
    <citation type="journal article" date="2020" name="Stud. Mycol.">
        <title>101 Dothideomycetes genomes: a test case for predicting lifestyles and emergence of pathogens.</title>
        <authorList>
            <person name="Haridas S."/>
            <person name="Albert R."/>
            <person name="Binder M."/>
            <person name="Bloem J."/>
            <person name="Labutti K."/>
            <person name="Salamov A."/>
            <person name="Andreopoulos B."/>
            <person name="Baker S."/>
            <person name="Barry K."/>
            <person name="Bills G."/>
            <person name="Bluhm B."/>
            <person name="Cannon C."/>
            <person name="Castanera R."/>
            <person name="Culley D."/>
            <person name="Daum C."/>
            <person name="Ezra D."/>
            <person name="Gonzalez J."/>
            <person name="Henrissat B."/>
            <person name="Kuo A."/>
            <person name="Liang C."/>
            <person name="Lipzen A."/>
            <person name="Lutzoni F."/>
            <person name="Magnuson J."/>
            <person name="Mondo S."/>
            <person name="Nolan M."/>
            <person name="Ohm R."/>
            <person name="Pangilinan J."/>
            <person name="Park H.-J."/>
            <person name="Ramirez L."/>
            <person name="Alfaro M."/>
            <person name="Sun H."/>
            <person name="Tritt A."/>
            <person name="Yoshinaga Y."/>
            <person name="Zwiers L.-H."/>
            <person name="Turgeon B."/>
            <person name="Goodwin S."/>
            <person name="Spatafora J."/>
            <person name="Crous P."/>
            <person name="Grigoriev I."/>
        </authorList>
    </citation>
    <scope>NUCLEOTIDE SEQUENCE</scope>
    <source>
        <strain evidence="12">CBS 379.55</strain>
    </source>
</reference>
<dbReference type="EC" id="4.2.1.1" evidence="4 9"/>
<dbReference type="GO" id="GO:0004089">
    <property type="term" value="F:carbonate dehydratase activity"/>
    <property type="evidence" value="ECO:0007669"/>
    <property type="project" value="UniProtKB-UniRule"/>
</dbReference>
<keyword evidence="5 9" id="KW-0479">Metal-binding</keyword>
<dbReference type="CDD" id="cd03124">
    <property type="entry name" value="alpha_CA_prokaryotic_like"/>
    <property type="match status" value="1"/>
</dbReference>
<dbReference type="InterPro" id="IPR001148">
    <property type="entry name" value="CA_dom"/>
</dbReference>
<comment type="catalytic activity">
    <reaction evidence="8 9">
        <text>hydrogencarbonate + H(+) = CO2 + H2O</text>
        <dbReference type="Rhea" id="RHEA:10748"/>
        <dbReference type="ChEBI" id="CHEBI:15377"/>
        <dbReference type="ChEBI" id="CHEBI:15378"/>
        <dbReference type="ChEBI" id="CHEBI:16526"/>
        <dbReference type="ChEBI" id="CHEBI:17544"/>
        <dbReference type="EC" id="4.2.1.1"/>
    </reaction>
</comment>
<dbReference type="GO" id="GO:0008270">
    <property type="term" value="F:zinc ion binding"/>
    <property type="evidence" value="ECO:0007669"/>
    <property type="project" value="UniProtKB-UniRule"/>
</dbReference>
<dbReference type="InterPro" id="IPR023561">
    <property type="entry name" value="Carbonic_anhydrase_a-class"/>
</dbReference>
<dbReference type="Proteomes" id="UP000800097">
    <property type="component" value="Unassembled WGS sequence"/>
</dbReference>
<keyword evidence="6 9" id="KW-0862">Zinc</keyword>
<dbReference type="AlphaFoldDB" id="A0A6A6JEY3"/>
<feature type="region of interest" description="Disordered" evidence="10">
    <location>
        <begin position="274"/>
        <end position="316"/>
    </location>
</feature>
<feature type="domain" description="Alpha-carbonic anhydrase" evidence="11">
    <location>
        <begin position="36"/>
        <end position="271"/>
    </location>
</feature>
<evidence type="ECO:0000256" key="7">
    <source>
        <dbReference type="ARBA" id="ARBA00023239"/>
    </source>
</evidence>
<keyword evidence="13" id="KW-1185">Reference proteome</keyword>
<evidence type="ECO:0000256" key="5">
    <source>
        <dbReference type="ARBA" id="ARBA00022723"/>
    </source>
</evidence>
<dbReference type="PANTHER" id="PTHR18952">
    <property type="entry name" value="CARBONIC ANHYDRASE"/>
    <property type="match status" value="1"/>
</dbReference>
<proteinExistence type="inferred from homology"/>
<feature type="compositionally biased region" description="Low complexity" evidence="10">
    <location>
        <begin position="284"/>
        <end position="308"/>
    </location>
</feature>
<dbReference type="RefSeq" id="XP_033651278.1">
    <property type="nucleotide sequence ID" value="XM_033793269.1"/>
</dbReference>
<dbReference type="OrthoDB" id="429145at2759"/>
<dbReference type="SUPFAM" id="SSF51069">
    <property type="entry name" value="Carbonic anhydrase"/>
    <property type="match status" value="1"/>
</dbReference>
<dbReference type="GeneID" id="54546444"/>
<comment type="similarity">
    <text evidence="3 9">Belongs to the alpha-carbonic anhydrase family.</text>
</comment>
<dbReference type="Gene3D" id="3.10.200.10">
    <property type="entry name" value="Alpha carbonic anhydrase"/>
    <property type="match status" value="1"/>
</dbReference>
<dbReference type="PROSITE" id="PS51144">
    <property type="entry name" value="ALPHA_CA_2"/>
    <property type="match status" value="1"/>
</dbReference>
<keyword evidence="9" id="KW-0732">Signal</keyword>
<evidence type="ECO:0000256" key="4">
    <source>
        <dbReference type="ARBA" id="ARBA00012925"/>
    </source>
</evidence>
<sequence length="342" mass="36275">MLFHTLLLAGTASASCLHGLSKFKRQEGGEGGVPISQFGYTGLIGPLNWASLGPENEACKTGKQQSPINIDQSVSLATERPVVTIEQQPVEFENLGSTVEVIVNGTTSFAGNDFRLKQFHVHTPSEHRVGEEFFPMEAHFVHEGVTDPNQIAVISVLFQMSANETSTPFISGLRPHLAAISTPGTKTAIESGLDFASMINHVQTTELFQYTGSLTTPPCAEGLTFLVTKNPLPLDVDTFNDIKRVVKFNSRYTQNTLGEENLIGVAMVAGTEQQFTPPPVLSPGQGQEQEQEQAAGGEEQPTPSAGAGVREGEGGAAQITSGATVVISEIAGMPTSLLAVIA</sequence>
<evidence type="ECO:0000256" key="6">
    <source>
        <dbReference type="ARBA" id="ARBA00022833"/>
    </source>
</evidence>
<dbReference type="InterPro" id="IPR036398">
    <property type="entry name" value="CA_dom_sf"/>
</dbReference>
<comment type="cofactor">
    <cofactor evidence="1 9">
        <name>Zn(2+)</name>
        <dbReference type="ChEBI" id="CHEBI:29105"/>
    </cofactor>
</comment>
<evidence type="ECO:0000313" key="13">
    <source>
        <dbReference type="Proteomes" id="UP000800097"/>
    </source>
</evidence>
<evidence type="ECO:0000256" key="2">
    <source>
        <dbReference type="ARBA" id="ARBA00002904"/>
    </source>
</evidence>
<keyword evidence="7 9" id="KW-0456">Lyase</keyword>
<dbReference type="InterPro" id="IPR018338">
    <property type="entry name" value="Carbonic_anhydrase_a-class_CS"/>
</dbReference>
<dbReference type="EMBL" id="ML986508">
    <property type="protein sequence ID" value="KAF2273739.1"/>
    <property type="molecule type" value="Genomic_DNA"/>
</dbReference>
<dbReference type="PANTHER" id="PTHR18952:SF265">
    <property type="entry name" value="CARBONIC ANHYDRASE"/>
    <property type="match status" value="1"/>
</dbReference>
<evidence type="ECO:0000256" key="10">
    <source>
        <dbReference type="SAM" id="MobiDB-lite"/>
    </source>
</evidence>
<evidence type="ECO:0000256" key="1">
    <source>
        <dbReference type="ARBA" id="ARBA00001947"/>
    </source>
</evidence>
<accession>A0A6A6JEY3</accession>
<dbReference type="InterPro" id="IPR041891">
    <property type="entry name" value="Alpha_CA_prokaryot-like"/>
</dbReference>
<evidence type="ECO:0000256" key="9">
    <source>
        <dbReference type="RuleBase" id="RU367011"/>
    </source>
</evidence>
<feature type="chain" id="PRO_5025719003" description="Carbonic anhydrase" evidence="9">
    <location>
        <begin position="17"/>
        <end position="342"/>
    </location>
</feature>
<dbReference type="Pfam" id="PF00194">
    <property type="entry name" value="Carb_anhydrase"/>
    <property type="match status" value="1"/>
</dbReference>
<evidence type="ECO:0000313" key="12">
    <source>
        <dbReference type="EMBL" id="KAF2273739.1"/>
    </source>
</evidence>
<protein>
    <recommendedName>
        <fullName evidence="4 9">Carbonic anhydrase</fullName>
        <ecNumber evidence="4 9">4.2.1.1</ecNumber>
    </recommendedName>
</protein>
<gene>
    <name evidence="12" type="ORF">EI97DRAFT_151686</name>
</gene>
<feature type="signal peptide" evidence="9">
    <location>
        <begin position="1"/>
        <end position="16"/>
    </location>
</feature>
<dbReference type="PROSITE" id="PS00162">
    <property type="entry name" value="ALPHA_CA_1"/>
    <property type="match status" value="1"/>
</dbReference>
<comment type="function">
    <text evidence="2 9">Reversible hydration of carbon dioxide.</text>
</comment>